<sequence>MDADAPSKMVSEPKEEMKGVREPKQVGDLSQLGRNGQNLADHLVQERQENLLATPAQNLTKGSIPDAGETTSEDDQPKQRPSQQRRDSSPLPSLESSASSVNNEPTVQNGENASLSCSSSGTRPRLEKRDTTDSPQAASHSRSGKFKGQFEEAEADPDLYGLRRSGRSAKKS</sequence>
<feature type="non-terminal residue" evidence="1">
    <location>
        <position position="172"/>
    </location>
</feature>
<protein>
    <submittedName>
        <fullName evidence="1">Uncharacterized protein</fullName>
    </submittedName>
</protein>
<organism evidence="1 2">
    <name type="scientific">Violaceomyces palustris</name>
    <dbReference type="NCBI Taxonomy" id="1673888"/>
    <lineage>
        <taxon>Eukaryota</taxon>
        <taxon>Fungi</taxon>
        <taxon>Dikarya</taxon>
        <taxon>Basidiomycota</taxon>
        <taxon>Ustilaginomycotina</taxon>
        <taxon>Ustilaginomycetes</taxon>
        <taxon>Violaceomycetales</taxon>
        <taxon>Violaceomycetaceae</taxon>
        <taxon>Violaceomyces</taxon>
    </lineage>
</organism>
<keyword evidence="2" id="KW-1185">Reference proteome</keyword>
<evidence type="ECO:0000313" key="1">
    <source>
        <dbReference type="EMBL" id="PWN51810.1"/>
    </source>
</evidence>
<dbReference type="Proteomes" id="UP000245626">
    <property type="component" value="Unassembled WGS sequence"/>
</dbReference>
<name>A0ACD0P1E2_9BASI</name>
<evidence type="ECO:0000313" key="2">
    <source>
        <dbReference type="Proteomes" id="UP000245626"/>
    </source>
</evidence>
<proteinExistence type="predicted"/>
<reference evidence="1 2" key="1">
    <citation type="journal article" date="2018" name="Mol. Biol. Evol.">
        <title>Broad Genomic Sampling Reveals a Smut Pathogenic Ancestry of the Fungal Clade Ustilaginomycotina.</title>
        <authorList>
            <person name="Kijpornyongpan T."/>
            <person name="Mondo S.J."/>
            <person name="Barry K."/>
            <person name="Sandor L."/>
            <person name="Lee J."/>
            <person name="Lipzen A."/>
            <person name="Pangilinan J."/>
            <person name="LaButti K."/>
            <person name="Hainaut M."/>
            <person name="Henrissat B."/>
            <person name="Grigoriev I.V."/>
            <person name="Spatafora J.W."/>
            <person name="Aime M.C."/>
        </authorList>
    </citation>
    <scope>NUCLEOTIDE SEQUENCE [LARGE SCALE GENOMIC DNA]</scope>
    <source>
        <strain evidence="1 2">SA 807</strain>
    </source>
</reference>
<gene>
    <name evidence="1" type="ORF">IE53DRAFT_34730</name>
</gene>
<dbReference type="EMBL" id="KZ819815">
    <property type="protein sequence ID" value="PWN51810.1"/>
    <property type="molecule type" value="Genomic_DNA"/>
</dbReference>
<accession>A0ACD0P1E2</accession>